<name>A0ACC1NN79_9PEZI</name>
<sequence length="246" mass="27225">METTTIFDASKSPSASAQMPQQEGTHISNTPFQSDSRGPPSENYRLMKKTEWLQFCRGIGILKDEESEEVVRATSRLWPPLGFKDGLYNDVLREKTKFTYYYHILSIIAWCLMLLQLALSAILTALGARANNNGTPITVIAAVNTSVAGILALLHNSGLPDRYRWDRNEFFRVEEHIKAIVDTGLVPASQSVNDALTECFGMFTTALQTVQNNTPSMYTPATGPNLPATTIVPVFARASQKPDPKK</sequence>
<dbReference type="EMBL" id="JAPDGR010001693">
    <property type="protein sequence ID" value="KAJ2980357.1"/>
    <property type="molecule type" value="Genomic_DNA"/>
</dbReference>
<keyword evidence="2" id="KW-1185">Reference proteome</keyword>
<accession>A0ACC1NN79</accession>
<organism evidence="1 2">
    <name type="scientific">Xylaria curta</name>
    <dbReference type="NCBI Taxonomy" id="42375"/>
    <lineage>
        <taxon>Eukaryota</taxon>
        <taxon>Fungi</taxon>
        <taxon>Dikarya</taxon>
        <taxon>Ascomycota</taxon>
        <taxon>Pezizomycotina</taxon>
        <taxon>Sordariomycetes</taxon>
        <taxon>Xylariomycetidae</taxon>
        <taxon>Xylariales</taxon>
        <taxon>Xylariaceae</taxon>
        <taxon>Xylaria</taxon>
    </lineage>
</organism>
<comment type="caution">
    <text evidence="1">The sequence shown here is derived from an EMBL/GenBank/DDBJ whole genome shotgun (WGS) entry which is preliminary data.</text>
</comment>
<reference evidence="1" key="1">
    <citation type="submission" date="2022-10" db="EMBL/GenBank/DDBJ databases">
        <title>Genome Sequence of Xylaria curta.</title>
        <authorList>
            <person name="Buettner E."/>
        </authorList>
    </citation>
    <scope>NUCLEOTIDE SEQUENCE</scope>
    <source>
        <strain evidence="1">Babe10</strain>
    </source>
</reference>
<evidence type="ECO:0000313" key="1">
    <source>
        <dbReference type="EMBL" id="KAJ2980357.1"/>
    </source>
</evidence>
<proteinExistence type="predicted"/>
<dbReference type="Proteomes" id="UP001143856">
    <property type="component" value="Unassembled WGS sequence"/>
</dbReference>
<gene>
    <name evidence="1" type="ORF">NUW58_g6962</name>
</gene>
<evidence type="ECO:0000313" key="2">
    <source>
        <dbReference type="Proteomes" id="UP001143856"/>
    </source>
</evidence>
<protein>
    <submittedName>
        <fullName evidence="1">Uncharacterized protein</fullName>
    </submittedName>
</protein>